<dbReference type="OrthoDB" id="8565101at2"/>
<dbReference type="Pfam" id="PF00027">
    <property type="entry name" value="cNMP_binding"/>
    <property type="match status" value="1"/>
</dbReference>
<gene>
    <name evidence="2" type="ordered locus">Galf_0346</name>
</gene>
<dbReference type="InterPro" id="IPR018490">
    <property type="entry name" value="cNMP-bd_dom_sf"/>
</dbReference>
<keyword evidence="3" id="KW-1185">Reference proteome</keyword>
<sequence>MSLVIDTLRTSPVTEELSQAEVEILAGLFEVQEFKAGDIIVQPNDVQPDNLYILASGEVDVKIESGGDESTVHVLKPGDLAGMITFAGGAATHISATLYAVGPTKVLSMARARFETLINTHPMLVYRVMRGIIRNMHGIVRRVNIESAELSNYIYKTGGRY</sequence>
<evidence type="ECO:0000259" key="1">
    <source>
        <dbReference type="PROSITE" id="PS50042"/>
    </source>
</evidence>
<dbReference type="Gene3D" id="2.60.120.10">
    <property type="entry name" value="Jelly Rolls"/>
    <property type="match status" value="1"/>
</dbReference>
<dbReference type="PROSITE" id="PS50042">
    <property type="entry name" value="CNMP_BINDING_3"/>
    <property type="match status" value="1"/>
</dbReference>
<accession>D9SJP1</accession>
<dbReference type="STRING" id="395494.Galf_0346"/>
<dbReference type="InterPro" id="IPR014710">
    <property type="entry name" value="RmlC-like_jellyroll"/>
</dbReference>
<evidence type="ECO:0000313" key="3">
    <source>
        <dbReference type="Proteomes" id="UP000001235"/>
    </source>
</evidence>
<dbReference type="InterPro" id="IPR000595">
    <property type="entry name" value="cNMP-bd_dom"/>
</dbReference>
<dbReference type="SMART" id="SM00100">
    <property type="entry name" value="cNMP"/>
    <property type="match status" value="1"/>
</dbReference>
<evidence type="ECO:0000313" key="2">
    <source>
        <dbReference type="EMBL" id="ADL54390.1"/>
    </source>
</evidence>
<proteinExistence type="predicted"/>
<feature type="domain" description="Cyclic nucleotide-binding" evidence="1">
    <location>
        <begin position="13"/>
        <end position="135"/>
    </location>
</feature>
<dbReference type="KEGG" id="gca:Galf_0346"/>
<protein>
    <submittedName>
        <fullName evidence="2">Putative transcriptional regulator, Crp/Fnr family</fullName>
    </submittedName>
</protein>
<dbReference type="AlphaFoldDB" id="D9SJP1"/>
<dbReference type="EMBL" id="CP002159">
    <property type="protein sequence ID" value="ADL54390.1"/>
    <property type="molecule type" value="Genomic_DNA"/>
</dbReference>
<name>D9SJP1_GALCS</name>
<dbReference type="HOGENOM" id="CLU_075053_16_1_4"/>
<reference evidence="2 3" key="1">
    <citation type="submission" date="2010-08" db="EMBL/GenBank/DDBJ databases">
        <title>Complete sequence of Gallionella capsiferriformans ES-2.</title>
        <authorList>
            <consortium name="US DOE Joint Genome Institute"/>
            <person name="Lucas S."/>
            <person name="Copeland A."/>
            <person name="Lapidus A."/>
            <person name="Cheng J.-F."/>
            <person name="Bruce D."/>
            <person name="Goodwin L."/>
            <person name="Pitluck S."/>
            <person name="Chertkov O."/>
            <person name="Davenport K.W."/>
            <person name="Detter J.C."/>
            <person name="Han C."/>
            <person name="Tapia R."/>
            <person name="Land M."/>
            <person name="Hauser L."/>
            <person name="Chang Y.-J."/>
            <person name="Jeffries C."/>
            <person name="Kyrpides N."/>
            <person name="Ivanova N."/>
            <person name="Mikhailova N."/>
            <person name="Shelobolina E.S."/>
            <person name="Picardal F."/>
            <person name="Roden E."/>
            <person name="Emerson D."/>
            <person name="Woyke T."/>
        </authorList>
    </citation>
    <scope>NUCLEOTIDE SEQUENCE [LARGE SCALE GENOMIC DNA]</scope>
    <source>
        <strain evidence="2 3">ES-2</strain>
    </source>
</reference>
<dbReference type="eggNOG" id="COG0664">
    <property type="taxonomic scope" value="Bacteria"/>
</dbReference>
<dbReference type="RefSeq" id="WP_013292333.1">
    <property type="nucleotide sequence ID" value="NC_014394.1"/>
</dbReference>
<dbReference type="SUPFAM" id="SSF51206">
    <property type="entry name" value="cAMP-binding domain-like"/>
    <property type="match status" value="1"/>
</dbReference>
<organism evidence="2 3">
    <name type="scientific">Gallionella capsiferriformans (strain ES-2)</name>
    <name type="common">Gallionella ferruginea capsiferriformans (strain ES-2)</name>
    <dbReference type="NCBI Taxonomy" id="395494"/>
    <lineage>
        <taxon>Bacteria</taxon>
        <taxon>Pseudomonadati</taxon>
        <taxon>Pseudomonadota</taxon>
        <taxon>Betaproteobacteria</taxon>
        <taxon>Nitrosomonadales</taxon>
        <taxon>Gallionellaceae</taxon>
        <taxon>Gallionella</taxon>
    </lineage>
</organism>
<dbReference type="Proteomes" id="UP000001235">
    <property type="component" value="Chromosome"/>
</dbReference>
<dbReference type="CDD" id="cd00038">
    <property type="entry name" value="CAP_ED"/>
    <property type="match status" value="1"/>
</dbReference>